<organism evidence="2 3">
    <name type="scientific">Dryococelus australis</name>
    <dbReference type="NCBI Taxonomy" id="614101"/>
    <lineage>
        <taxon>Eukaryota</taxon>
        <taxon>Metazoa</taxon>
        <taxon>Ecdysozoa</taxon>
        <taxon>Arthropoda</taxon>
        <taxon>Hexapoda</taxon>
        <taxon>Insecta</taxon>
        <taxon>Pterygota</taxon>
        <taxon>Neoptera</taxon>
        <taxon>Polyneoptera</taxon>
        <taxon>Phasmatodea</taxon>
        <taxon>Verophasmatodea</taxon>
        <taxon>Anareolatae</taxon>
        <taxon>Phasmatidae</taxon>
        <taxon>Eurycanthinae</taxon>
        <taxon>Dryococelus</taxon>
    </lineage>
</organism>
<protein>
    <submittedName>
        <fullName evidence="2">Uncharacterized protein</fullName>
    </submittedName>
</protein>
<reference evidence="2 3" key="1">
    <citation type="submission" date="2023-02" db="EMBL/GenBank/DDBJ databases">
        <title>LHISI_Scaffold_Assembly.</title>
        <authorList>
            <person name="Stuart O.P."/>
            <person name="Cleave R."/>
            <person name="Magrath M.J.L."/>
            <person name="Mikheyev A.S."/>
        </authorList>
    </citation>
    <scope>NUCLEOTIDE SEQUENCE [LARGE SCALE GENOMIC DNA]</scope>
    <source>
        <strain evidence="2">Daus_M_001</strain>
        <tissue evidence="2">Leg muscle</tissue>
    </source>
</reference>
<feature type="compositionally biased region" description="Polar residues" evidence="1">
    <location>
        <begin position="99"/>
        <end position="113"/>
    </location>
</feature>
<evidence type="ECO:0000256" key="1">
    <source>
        <dbReference type="SAM" id="MobiDB-lite"/>
    </source>
</evidence>
<feature type="region of interest" description="Disordered" evidence="1">
    <location>
        <begin position="39"/>
        <end position="125"/>
    </location>
</feature>
<dbReference type="Proteomes" id="UP001159363">
    <property type="component" value="Chromosome 11"/>
</dbReference>
<name>A0ABQ9GH72_9NEOP</name>
<gene>
    <name evidence="2" type="ORF">PR048_027697</name>
</gene>
<accession>A0ABQ9GH72</accession>
<proteinExistence type="predicted"/>
<sequence length="125" mass="14546">MWDIMGKLKIYPLHQDHILYLQRKGIYVETDTSWYKRKETNPRQVRREKLLTLPSPVQDANCNDSQAEDRHLRSPEPAGDSPFQGFSESAWGPAEDTRSWPSRQKTQATQELTEYSRVAQQGVLE</sequence>
<dbReference type="EMBL" id="JARBHB010000012">
    <property type="protein sequence ID" value="KAJ8871380.1"/>
    <property type="molecule type" value="Genomic_DNA"/>
</dbReference>
<evidence type="ECO:0000313" key="2">
    <source>
        <dbReference type="EMBL" id="KAJ8871380.1"/>
    </source>
</evidence>
<evidence type="ECO:0000313" key="3">
    <source>
        <dbReference type="Proteomes" id="UP001159363"/>
    </source>
</evidence>
<feature type="compositionally biased region" description="Basic and acidic residues" evidence="1">
    <location>
        <begin position="39"/>
        <end position="50"/>
    </location>
</feature>
<keyword evidence="3" id="KW-1185">Reference proteome</keyword>
<comment type="caution">
    <text evidence="2">The sequence shown here is derived from an EMBL/GenBank/DDBJ whole genome shotgun (WGS) entry which is preliminary data.</text>
</comment>